<comment type="caution">
    <text evidence="1">The sequence shown here is derived from an EMBL/GenBank/DDBJ whole genome shotgun (WGS) entry which is preliminary data.</text>
</comment>
<evidence type="ECO:0000313" key="1">
    <source>
        <dbReference type="EMBL" id="PPQ93355.1"/>
    </source>
</evidence>
<dbReference type="SUPFAM" id="SSF48264">
    <property type="entry name" value="Cytochrome P450"/>
    <property type="match status" value="1"/>
</dbReference>
<dbReference type="AlphaFoldDB" id="A0A409XRC2"/>
<dbReference type="EMBL" id="NHYD01000786">
    <property type="protein sequence ID" value="PPQ93355.1"/>
    <property type="molecule type" value="Genomic_DNA"/>
</dbReference>
<dbReference type="InParanoid" id="A0A409XRC2"/>
<reference evidence="1 2" key="1">
    <citation type="journal article" date="2018" name="Evol. Lett.">
        <title>Horizontal gene cluster transfer increased hallucinogenic mushroom diversity.</title>
        <authorList>
            <person name="Reynolds H.T."/>
            <person name="Vijayakumar V."/>
            <person name="Gluck-Thaler E."/>
            <person name="Korotkin H.B."/>
            <person name="Matheny P.B."/>
            <person name="Slot J.C."/>
        </authorList>
    </citation>
    <scope>NUCLEOTIDE SEQUENCE [LARGE SCALE GENOMIC DNA]</scope>
    <source>
        <strain evidence="1 2">2631</strain>
    </source>
</reference>
<sequence length="232" mass="25601">MNRYDFMGNMVFGRFFELMRDGDVDGLWRLMEKGIRHEHIAHMTQFAVQAYTQHIPWAAPILYEVPGMGKNTSKLMDFIISMSQKRVKCSVAFTGEDLSSHLLDEVSPSLQPASFSDYSSDAFLAIVAGSDTTATVLSNIFFYILSDKGVEVDDNFPRKEGKAPADDSTKPTNMSCLNGIINEALHLQPPVPTGLQCGPEPGSGGKLVSNINHLPDETDVKILWNRFVPAGT</sequence>
<dbReference type="Gene3D" id="1.10.630.10">
    <property type="entry name" value="Cytochrome P450"/>
    <property type="match status" value="1"/>
</dbReference>
<dbReference type="STRING" id="93625.A0A409XRC2"/>
<dbReference type="GO" id="GO:0005506">
    <property type="term" value="F:iron ion binding"/>
    <property type="evidence" value="ECO:0007669"/>
    <property type="project" value="InterPro"/>
</dbReference>
<dbReference type="Pfam" id="PF00067">
    <property type="entry name" value="p450"/>
    <property type="match status" value="1"/>
</dbReference>
<dbReference type="GO" id="GO:0004497">
    <property type="term" value="F:monooxygenase activity"/>
    <property type="evidence" value="ECO:0007669"/>
    <property type="project" value="InterPro"/>
</dbReference>
<dbReference type="OrthoDB" id="6692864at2759"/>
<proteinExistence type="predicted"/>
<name>A0A409XRC2_PSICY</name>
<protein>
    <submittedName>
        <fullName evidence="1">Uncharacterized protein</fullName>
    </submittedName>
</protein>
<dbReference type="GO" id="GO:0016705">
    <property type="term" value="F:oxidoreductase activity, acting on paired donors, with incorporation or reduction of molecular oxygen"/>
    <property type="evidence" value="ECO:0007669"/>
    <property type="project" value="InterPro"/>
</dbReference>
<keyword evidence="2" id="KW-1185">Reference proteome</keyword>
<dbReference type="InterPro" id="IPR001128">
    <property type="entry name" value="Cyt_P450"/>
</dbReference>
<accession>A0A409XRC2</accession>
<gene>
    <name evidence="1" type="ORF">CVT25_014270</name>
</gene>
<dbReference type="InterPro" id="IPR036396">
    <property type="entry name" value="Cyt_P450_sf"/>
</dbReference>
<organism evidence="1 2">
    <name type="scientific">Psilocybe cyanescens</name>
    <dbReference type="NCBI Taxonomy" id="93625"/>
    <lineage>
        <taxon>Eukaryota</taxon>
        <taxon>Fungi</taxon>
        <taxon>Dikarya</taxon>
        <taxon>Basidiomycota</taxon>
        <taxon>Agaricomycotina</taxon>
        <taxon>Agaricomycetes</taxon>
        <taxon>Agaricomycetidae</taxon>
        <taxon>Agaricales</taxon>
        <taxon>Agaricineae</taxon>
        <taxon>Strophariaceae</taxon>
        <taxon>Psilocybe</taxon>
    </lineage>
</organism>
<dbReference type="GO" id="GO:0020037">
    <property type="term" value="F:heme binding"/>
    <property type="evidence" value="ECO:0007669"/>
    <property type="project" value="InterPro"/>
</dbReference>
<dbReference type="Proteomes" id="UP000283269">
    <property type="component" value="Unassembled WGS sequence"/>
</dbReference>
<evidence type="ECO:0000313" key="2">
    <source>
        <dbReference type="Proteomes" id="UP000283269"/>
    </source>
</evidence>